<dbReference type="PANTHER" id="PTHR34295:SF1">
    <property type="entry name" value="BIOTIN TRANSPORTER BIOY"/>
    <property type="match status" value="1"/>
</dbReference>
<evidence type="ECO:0000256" key="3">
    <source>
        <dbReference type="SAM" id="Phobius"/>
    </source>
</evidence>
<dbReference type="InterPro" id="IPR003784">
    <property type="entry name" value="BioY"/>
</dbReference>
<keyword evidence="3" id="KW-0812">Transmembrane</keyword>
<dbReference type="PIRSF" id="PIRSF016661">
    <property type="entry name" value="BioY"/>
    <property type="match status" value="1"/>
</dbReference>
<dbReference type="GO" id="GO:0015225">
    <property type="term" value="F:biotin transmembrane transporter activity"/>
    <property type="evidence" value="ECO:0007669"/>
    <property type="project" value="UniProtKB-UniRule"/>
</dbReference>
<feature type="transmembrane region" description="Helical" evidence="3">
    <location>
        <begin position="23"/>
        <end position="42"/>
    </location>
</feature>
<comment type="subcellular location">
    <subcellularLocation>
        <location evidence="2">Cell membrane</location>
        <topology evidence="2">Multi-pass membrane protein</topology>
    </subcellularLocation>
</comment>
<reference evidence="4" key="1">
    <citation type="submission" date="2020-12" db="EMBL/GenBank/DDBJ databases">
        <title>Pontibaca salina gen. nov., sp. nov., isolated from marine sediment.</title>
        <authorList>
            <person name="Bo J."/>
            <person name="Wang S."/>
            <person name="Song X."/>
            <person name="Du Z."/>
        </authorList>
    </citation>
    <scope>NUCLEOTIDE SEQUENCE</scope>
    <source>
        <strain evidence="4">S1109L</strain>
    </source>
</reference>
<evidence type="ECO:0000256" key="1">
    <source>
        <dbReference type="ARBA" id="ARBA00010692"/>
    </source>
</evidence>
<evidence type="ECO:0000313" key="4">
    <source>
        <dbReference type="EMBL" id="MBI6630598.1"/>
    </source>
</evidence>
<dbReference type="Pfam" id="PF02632">
    <property type="entry name" value="BioY"/>
    <property type="match status" value="1"/>
</dbReference>
<keyword evidence="2 3" id="KW-0472">Membrane</keyword>
<dbReference type="PANTHER" id="PTHR34295">
    <property type="entry name" value="BIOTIN TRANSPORTER BIOY"/>
    <property type="match status" value="1"/>
</dbReference>
<protein>
    <recommendedName>
        <fullName evidence="2">Biotin transporter</fullName>
    </recommendedName>
</protein>
<evidence type="ECO:0000313" key="5">
    <source>
        <dbReference type="Proteomes" id="UP000613255"/>
    </source>
</evidence>
<dbReference type="AlphaFoldDB" id="A0A934M1A9"/>
<dbReference type="Gene3D" id="1.10.1760.20">
    <property type="match status" value="1"/>
</dbReference>
<feature type="transmembrane region" description="Helical" evidence="3">
    <location>
        <begin position="99"/>
        <end position="118"/>
    </location>
</feature>
<feature type="transmembrane region" description="Helical" evidence="3">
    <location>
        <begin position="162"/>
        <end position="184"/>
    </location>
</feature>
<dbReference type="EMBL" id="JAEIJD010000011">
    <property type="protein sequence ID" value="MBI6630598.1"/>
    <property type="molecule type" value="Genomic_DNA"/>
</dbReference>
<name>A0A934M1A9_9RHOB</name>
<accession>A0A934M1A9</accession>
<comment type="similarity">
    <text evidence="1 2">Belongs to the BioY family.</text>
</comment>
<gene>
    <name evidence="4" type="ORF">JAO82_11995</name>
</gene>
<dbReference type="GO" id="GO:0005886">
    <property type="term" value="C:plasma membrane"/>
    <property type="evidence" value="ECO:0007669"/>
    <property type="project" value="UniProtKB-SubCell"/>
</dbReference>
<evidence type="ECO:0000256" key="2">
    <source>
        <dbReference type="PIRNR" id="PIRNR016661"/>
    </source>
</evidence>
<comment type="caution">
    <text evidence="4">The sequence shown here is derived from an EMBL/GenBank/DDBJ whole genome shotgun (WGS) entry which is preliminary data.</text>
</comment>
<feature type="transmembrane region" description="Helical" evidence="3">
    <location>
        <begin position="130"/>
        <end position="156"/>
    </location>
</feature>
<keyword evidence="2" id="KW-1003">Cell membrane</keyword>
<keyword evidence="3" id="KW-1133">Transmembrane helix</keyword>
<sequence length="196" mass="20268">MTASISGPTETFFDPLDLHRRSLAWKIGAVILGTLFLAVSSYVEIPMYPVPVTLQTFSVVLVGALYGWRLGGLTITAWLVAGASGLPVLAGGAGGVQHFLGPTGGYLLAFPIAGMIVGRLAERGWSGHRIGLAFIAMLIGNAVCLVIGAAWLAVLIGLKQAIMAGVVPFLLGAVLKSALAAMVLKLICGRMKRAAG</sequence>
<dbReference type="RefSeq" id="WP_198686623.1">
    <property type="nucleotide sequence ID" value="NZ_JAEIJD010000011.1"/>
</dbReference>
<keyword evidence="2" id="KW-0813">Transport</keyword>
<keyword evidence="5" id="KW-1185">Reference proteome</keyword>
<dbReference type="Proteomes" id="UP000613255">
    <property type="component" value="Unassembled WGS sequence"/>
</dbReference>
<proteinExistence type="inferred from homology"/>
<organism evidence="4 5">
    <name type="scientific">Pontibaca salina</name>
    <dbReference type="NCBI Taxonomy" id="2795731"/>
    <lineage>
        <taxon>Bacteria</taxon>
        <taxon>Pseudomonadati</taxon>
        <taxon>Pseudomonadota</taxon>
        <taxon>Alphaproteobacteria</taxon>
        <taxon>Rhodobacterales</taxon>
        <taxon>Roseobacteraceae</taxon>
        <taxon>Pontibaca</taxon>
    </lineage>
</organism>